<name>A0A2U3KJ52_9BACT</name>
<feature type="region of interest" description="Disordered" evidence="1">
    <location>
        <begin position="35"/>
        <end position="63"/>
    </location>
</feature>
<dbReference type="EMBL" id="OMOD01000121">
    <property type="protein sequence ID" value="SPF39673.1"/>
    <property type="molecule type" value="Genomic_DNA"/>
</dbReference>
<organism evidence="2 3">
    <name type="scientific">Candidatus Sulfotelmatobacter kueseliae</name>
    <dbReference type="NCBI Taxonomy" id="2042962"/>
    <lineage>
        <taxon>Bacteria</taxon>
        <taxon>Pseudomonadati</taxon>
        <taxon>Acidobacteriota</taxon>
        <taxon>Terriglobia</taxon>
        <taxon>Terriglobales</taxon>
        <taxon>Candidatus Korobacteraceae</taxon>
        <taxon>Candidatus Sulfotelmatobacter</taxon>
    </lineage>
</organism>
<dbReference type="AlphaFoldDB" id="A0A2U3KJ52"/>
<accession>A0A2U3KJ52</accession>
<proteinExistence type="predicted"/>
<gene>
    <name evidence="2" type="ORF">SBA1_290035</name>
</gene>
<sequence>MSLTGGRKQLPEGVVADFRQPALFMKRFERARLPAAPTQARNKSGFSRCGESFASIPGRGQGR</sequence>
<reference evidence="3" key="1">
    <citation type="submission" date="2018-02" db="EMBL/GenBank/DDBJ databases">
        <authorList>
            <person name="Hausmann B."/>
        </authorList>
    </citation>
    <scope>NUCLEOTIDE SEQUENCE [LARGE SCALE GENOMIC DNA]</scope>
    <source>
        <strain evidence="3">Peat soil MAG SbA1</strain>
    </source>
</reference>
<dbReference type="Proteomes" id="UP000238701">
    <property type="component" value="Unassembled WGS sequence"/>
</dbReference>
<evidence type="ECO:0000313" key="2">
    <source>
        <dbReference type="EMBL" id="SPF39673.1"/>
    </source>
</evidence>
<evidence type="ECO:0000256" key="1">
    <source>
        <dbReference type="SAM" id="MobiDB-lite"/>
    </source>
</evidence>
<protein>
    <submittedName>
        <fullName evidence="2">Uncharacterized protein</fullName>
    </submittedName>
</protein>
<evidence type="ECO:0000313" key="3">
    <source>
        <dbReference type="Proteomes" id="UP000238701"/>
    </source>
</evidence>